<comment type="caution">
    <text evidence="3">The sequence shown here is derived from an EMBL/GenBank/DDBJ whole genome shotgun (WGS) entry which is preliminary data.</text>
</comment>
<proteinExistence type="inferred from homology"/>
<reference evidence="3 4" key="1">
    <citation type="submission" date="2023-07" db="EMBL/GenBank/DDBJ databases">
        <title>Sorghum-associated microbial communities from plants grown in Nebraska, USA.</title>
        <authorList>
            <person name="Schachtman D."/>
        </authorList>
    </citation>
    <scope>NUCLEOTIDE SEQUENCE [LARGE SCALE GENOMIC DNA]</scope>
    <source>
        <strain evidence="3 4">DS1607</strain>
    </source>
</reference>
<dbReference type="InterPro" id="IPR050218">
    <property type="entry name" value="LptD"/>
</dbReference>
<comment type="function">
    <text evidence="1">Together with LptE, is involved in the assembly of lipopolysaccharide (LPS) at the surface of the outer membrane.</text>
</comment>
<keyword evidence="1" id="KW-0998">Cell outer membrane</keyword>
<comment type="subcellular location">
    <subcellularLocation>
        <location evidence="1">Cell outer membrane</location>
    </subcellularLocation>
</comment>
<dbReference type="InterPro" id="IPR007543">
    <property type="entry name" value="LptD_C"/>
</dbReference>
<name>A0ABT9S782_9BURK</name>
<accession>A0ABT9S782</accession>
<dbReference type="RefSeq" id="WP_307689579.1">
    <property type="nucleotide sequence ID" value="NZ_JAUSRO010000005.1"/>
</dbReference>
<keyword evidence="1" id="KW-0472">Membrane</keyword>
<keyword evidence="1" id="KW-0732">Signal</keyword>
<comment type="similarity">
    <text evidence="1">Belongs to the LptD family.</text>
</comment>
<feature type="chain" id="PRO_5044902880" description="LPS-assembly protein LptD" evidence="1">
    <location>
        <begin position="31"/>
        <end position="804"/>
    </location>
</feature>
<sequence length="804" mass="89599" precursor="true">MTLNARRRYGPPLPLAALALALLHAHAALAQGTPADSAWIDAPLTLQRTPQIPETIAQTERGERPSFVEGDRLSGRPNLETVVEGNASLRRGDTAIRADRLEYYQPDDTAKATGNVHVNQAGNTYDGPELQLKVETFEGFFNNVRYKFLETGGHGDADRIDFVDSNVSVARNVTYTTCRREDYPGWMPAWLLTSATLTTDTEENVGVATDARLSFMGITTPALPSVSFPLSNDRKSGLLPPVFGIDSVNGIELLQPYYWNIAPNRDATFYPTLMSKRGVNLGSEFRYLENTYNGQVRLDYMPSDTLRDRERWGFWSQHNQAFDPKPFGLDSLSGSLTINRVSDNDYWRDFSRTPSLTSRLLANEGALNWSKGDWSGQARALSYQTLQYSLSPITPPYDRMPQLTANYNKYDWNGLDVSGALDYTRFHADSAYAPTLNGQPQPNGERMLGILQISRPFLTPGTFVIPKVQLHTSAYQFDTALANGATSATRVLPTFSLDSGLVFERDTNFFGRAFRQTLEPRAYYTYTPYRDQSQLPVYDTAANDFNFATIYTDNAFSGNDRIADNNLLTVGVSTRLIDPDSGVEAARFGVAQRLRFSDQRVTLPNVPTVTDRLSDVLLGGQINWSPKWSVDSTVQYNPDERKSTRNVITARYKPADYHTLGVGYRYQAPTTPTSTDGSKSLDLSWQWPLGDLWGDASKDAGPRRDKGTGRWYAVGRLNYSLQDRALTDGVVGVEYDGCCYVGRIVLERLTTGQVSANTRIMFQIEFVGFASVGSSPMRSLSQNVEGYQPLHQPGQGPSRFTNYD</sequence>
<feature type="domain" description="LptD C-terminal" evidence="2">
    <location>
        <begin position="310"/>
        <end position="693"/>
    </location>
</feature>
<protein>
    <recommendedName>
        <fullName evidence="1">LPS-assembly protein LptD</fullName>
    </recommendedName>
</protein>
<dbReference type="EMBL" id="JAUSRO010000005">
    <property type="protein sequence ID" value="MDP9899764.1"/>
    <property type="molecule type" value="Genomic_DNA"/>
</dbReference>
<evidence type="ECO:0000256" key="1">
    <source>
        <dbReference type="HAMAP-Rule" id="MF_01411"/>
    </source>
</evidence>
<comment type="subunit">
    <text evidence="1">Component of the lipopolysaccharide transport and assembly complex. Interacts with LptE and LptA.</text>
</comment>
<comment type="caution">
    <text evidence="1">Lacks conserved residue(s) required for the propagation of feature annotation.</text>
</comment>
<dbReference type="PANTHER" id="PTHR30189:SF1">
    <property type="entry name" value="LPS-ASSEMBLY PROTEIN LPTD"/>
    <property type="match status" value="1"/>
</dbReference>
<dbReference type="Pfam" id="PF04453">
    <property type="entry name" value="LptD"/>
    <property type="match status" value="1"/>
</dbReference>
<organism evidence="3 4">
    <name type="scientific">Variovorax ginsengisoli</name>
    <dbReference type="NCBI Taxonomy" id="363844"/>
    <lineage>
        <taxon>Bacteria</taxon>
        <taxon>Pseudomonadati</taxon>
        <taxon>Pseudomonadota</taxon>
        <taxon>Betaproteobacteria</taxon>
        <taxon>Burkholderiales</taxon>
        <taxon>Comamonadaceae</taxon>
        <taxon>Variovorax</taxon>
    </lineage>
</organism>
<dbReference type="InterPro" id="IPR020889">
    <property type="entry name" value="LipoPS_assembly_LptD"/>
</dbReference>
<evidence type="ECO:0000313" key="3">
    <source>
        <dbReference type="EMBL" id="MDP9899764.1"/>
    </source>
</evidence>
<gene>
    <name evidence="1" type="primary">lptD</name>
    <name evidence="3" type="ORF">J2W36_002015</name>
</gene>
<evidence type="ECO:0000313" key="4">
    <source>
        <dbReference type="Proteomes" id="UP001226867"/>
    </source>
</evidence>
<dbReference type="PANTHER" id="PTHR30189">
    <property type="entry name" value="LPS-ASSEMBLY PROTEIN"/>
    <property type="match status" value="1"/>
</dbReference>
<evidence type="ECO:0000259" key="2">
    <source>
        <dbReference type="Pfam" id="PF04453"/>
    </source>
</evidence>
<feature type="signal peptide" evidence="1">
    <location>
        <begin position="1"/>
        <end position="30"/>
    </location>
</feature>
<dbReference type="Proteomes" id="UP001226867">
    <property type="component" value="Unassembled WGS sequence"/>
</dbReference>
<dbReference type="HAMAP" id="MF_01411">
    <property type="entry name" value="LPS_assembly_LptD"/>
    <property type="match status" value="1"/>
</dbReference>
<dbReference type="Gene3D" id="2.60.450.10">
    <property type="entry name" value="Lipopolysaccharide (LPS) transport protein A like domain"/>
    <property type="match status" value="1"/>
</dbReference>
<keyword evidence="4" id="KW-1185">Reference proteome</keyword>